<keyword evidence="3" id="KW-0808">Transferase</keyword>
<dbReference type="EMBL" id="BSDO01000012">
    <property type="protein sequence ID" value="GLI25201.1"/>
    <property type="molecule type" value="Genomic_DNA"/>
</dbReference>
<name>A0A9W6FM88_XANFL</name>
<sequence>MTFSAVTPSAAVRLLSPHDVQAALRGTGEIAFLDVREEGPFGEGHPFFAVNAPYSRLELDIGALVPRLATPVVLLDEGEGLAVKAAQRLAALGYSDLAAVEGGVAAWVAAGYEVYKSVNSRLKAFAEVVEHAFHTPAIEAAELARLKDEGADLVILDSRTPEEFARFHVPGAISCPGAELVEKFDAFVRAPEQLVVVSCAGRTRGIIGAQSLIDAQVPNRVVALKGGTQGWRLAGLALESGVVPIAPVPDIAAARARAEAVRTRFGVPLVDAATLARWRGAEAGARTTFLFDLRDAADRTALPVPGAVPAPGGQLVQSLDKWVGVQHARIVLIDADGVRARLTAHWLIQLGEDVHVFDGKPDDIAGGVEAAKGAIPAAPRVSPQEAADLLKDGARALSLDASAAYRAGHAVGALWTIRPRLAALPADVLAVPALVLFAADPGVADLAALDLSGLTAARIAVVEGGLAAWRAAGLPVEASPSNPPDSERIDYLFWAHDRHDGNPDAMRTYLGWEEQLPAQVAAEGGAGFRLVV</sequence>
<evidence type="ECO:0000313" key="5">
    <source>
        <dbReference type="Proteomes" id="UP001144397"/>
    </source>
</evidence>
<dbReference type="InterPro" id="IPR036873">
    <property type="entry name" value="Rhodanese-like_dom_sf"/>
</dbReference>
<keyword evidence="1" id="KW-0677">Repeat</keyword>
<dbReference type="PROSITE" id="PS50206">
    <property type="entry name" value="RHODANESE_3"/>
    <property type="match status" value="3"/>
</dbReference>
<feature type="domain" description="Rhodanese" evidence="2">
    <location>
        <begin position="149"/>
        <end position="240"/>
    </location>
</feature>
<reference evidence="3" key="1">
    <citation type="submission" date="2022-12" db="EMBL/GenBank/DDBJ databases">
        <title>Reference genome sequencing for broad-spectrum identification of bacterial and archaeal isolates by mass spectrometry.</title>
        <authorList>
            <person name="Sekiguchi Y."/>
            <person name="Tourlousse D.M."/>
        </authorList>
    </citation>
    <scope>NUCLEOTIDE SEQUENCE</scope>
    <source>
        <strain evidence="3">301</strain>
    </source>
</reference>
<accession>A0A9W6FM88</accession>
<dbReference type="SUPFAM" id="SSF52821">
    <property type="entry name" value="Rhodanese/Cell cycle control phosphatase"/>
    <property type="match status" value="4"/>
</dbReference>
<proteinExistence type="predicted"/>
<evidence type="ECO:0000259" key="2">
    <source>
        <dbReference type="PROSITE" id="PS50206"/>
    </source>
</evidence>
<dbReference type="InterPro" id="IPR051126">
    <property type="entry name" value="Thiosulfate_sulfurtransferase"/>
</dbReference>
<dbReference type="PANTHER" id="PTHR43855">
    <property type="entry name" value="THIOSULFATE SULFURTRANSFERASE"/>
    <property type="match status" value="1"/>
</dbReference>
<dbReference type="RefSeq" id="WP_281809879.1">
    <property type="nucleotide sequence ID" value="NZ_BSDO01000012.1"/>
</dbReference>
<dbReference type="SMART" id="SM00450">
    <property type="entry name" value="RHOD"/>
    <property type="match status" value="4"/>
</dbReference>
<reference evidence="4 6" key="2">
    <citation type="submission" date="2023-07" db="EMBL/GenBank/DDBJ databases">
        <title>Genomic Encyclopedia of Type Strains, Phase IV (KMG-IV): sequencing the most valuable type-strain genomes for metagenomic binning, comparative biology and taxonomic classification.</title>
        <authorList>
            <person name="Goeker M."/>
        </authorList>
    </citation>
    <scope>NUCLEOTIDE SEQUENCE [LARGE SCALE GENOMIC DNA]</scope>
    <source>
        <strain evidence="4 6">DSM 338</strain>
    </source>
</reference>
<feature type="domain" description="Rhodanese" evidence="2">
    <location>
        <begin position="284"/>
        <end position="478"/>
    </location>
</feature>
<evidence type="ECO:0000313" key="6">
    <source>
        <dbReference type="Proteomes" id="UP001245370"/>
    </source>
</evidence>
<dbReference type="GO" id="GO:0016740">
    <property type="term" value="F:transferase activity"/>
    <property type="evidence" value="ECO:0007669"/>
    <property type="project" value="UniProtKB-KW"/>
</dbReference>
<organism evidence="3 5">
    <name type="scientific">Xanthobacter flavus</name>
    <dbReference type="NCBI Taxonomy" id="281"/>
    <lineage>
        <taxon>Bacteria</taxon>
        <taxon>Pseudomonadati</taxon>
        <taxon>Pseudomonadota</taxon>
        <taxon>Alphaproteobacteria</taxon>
        <taxon>Hyphomicrobiales</taxon>
        <taxon>Xanthobacteraceae</taxon>
        <taxon>Xanthobacter</taxon>
    </lineage>
</organism>
<evidence type="ECO:0000313" key="4">
    <source>
        <dbReference type="EMBL" id="MDR6336447.1"/>
    </source>
</evidence>
<feature type="domain" description="Rhodanese" evidence="2">
    <location>
        <begin position="26"/>
        <end position="116"/>
    </location>
</feature>
<dbReference type="AlphaFoldDB" id="A0A9W6FM88"/>
<evidence type="ECO:0000256" key="1">
    <source>
        <dbReference type="ARBA" id="ARBA00022737"/>
    </source>
</evidence>
<dbReference type="Proteomes" id="UP001245370">
    <property type="component" value="Unassembled WGS sequence"/>
</dbReference>
<keyword evidence="6" id="KW-1185">Reference proteome</keyword>
<dbReference type="InterPro" id="IPR001763">
    <property type="entry name" value="Rhodanese-like_dom"/>
</dbReference>
<dbReference type="EMBL" id="JAVDPY010000012">
    <property type="protein sequence ID" value="MDR6336447.1"/>
    <property type="molecule type" value="Genomic_DNA"/>
</dbReference>
<dbReference type="GeneID" id="95765646"/>
<dbReference type="Proteomes" id="UP001144397">
    <property type="component" value="Unassembled WGS sequence"/>
</dbReference>
<gene>
    <name evidence="4" type="ORF">GGQ86_004948</name>
    <name evidence="3" type="ORF">XFLAVUS301_48750</name>
</gene>
<dbReference type="PANTHER" id="PTHR43855:SF1">
    <property type="entry name" value="THIOSULFATE SULFURTRANSFERASE"/>
    <property type="match status" value="1"/>
</dbReference>
<dbReference type="Gene3D" id="3.40.250.10">
    <property type="entry name" value="Rhodanese-like domain"/>
    <property type="match status" value="4"/>
</dbReference>
<evidence type="ECO:0000313" key="3">
    <source>
        <dbReference type="EMBL" id="GLI25201.1"/>
    </source>
</evidence>
<comment type="caution">
    <text evidence="3">The sequence shown here is derived from an EMBL/GenBank/DDBJ whole genome shotgun (WGS) entry which is preliminary data.</text>
</comment>
<protein>
    <submittedName>
        <fullName evidence="3 4">Transferase</fullName>
    </submittedName>
</protein>
<dbReference type="Pfam" id="PF00581">
    <property type="entry name" value="Rhodanese"/>
    <property type="match status" value="2"/>
</dbReference>